<organism evidence="2 3">
    <name type="scientific">Aureobasidium namibiae CBS 147.97</name>
    <dbReference type="NCBI Taxonomy" id="1043004"/>
    <lineage>
        <taxon>Eukaryota</taxon>
        <taxon>Fungi</taxon>
        <taxon>Dikarya</taxon>
        <taxon>Ascomycota</taxon>
        <taxon>Pezizomycotina</taxon>
        <taxon>Dothideomycetes</taxon>
        <taxon>Dothideomycetidae</taxon>
        <taxon>Dothideales</taxon>
        <taxon>Saccotheciaceae</taxon>
        <taxon>Aureobasidium</taxon>
    </lineage>
</organism>
<dbReference type="EMBL" id="KL584702">
    <property type="protein sequence ID" value="KEQ77411.1"/>
    <property type="molecule type" value="Genomic_DNA"/>
</dbReference>
<protein>
    <submittedName>
        <fullName evidence="2">Uncharacterized protein</fullName>
    </submittedName>
</protein>
<evidence type="ECO:0000313" key="3">
    <source>
        <dbReference type="Proteomes" id="UP000027730"/>
    </source>
</evidence>
<dbReference type="RefSeq" id="XP_013432335.1">
    <property type="nucleotide sequence ID" value="XM_013576881.1"/>
</dbReference>
<dbReference type="OrthoDB" id="3905133at2759"/>
<feature type="region of interest" description="Disordered" evidence="1">
    <location>
        <begin position="213"/>
        <end position="241"/>
    </location>
</feature>
<name>A0A074XS68_9PEZI</name>
<dbReference type="HOGENOM" id="CLU_969721_0_0_1"/>
<dbReference type="AlphaFoldDB" id="A0A074XS68"/>
<keyword evidence="3" id="KW-1185">Reference proteome</keyword>
<reference evidence="2 3" key="1">
    <citation type="journal article" date="2014" name="BMC Genomics">
        <title>Genome sequencing of four Aureobasidium pullulans varieties: biotechnological potential, stress tolerance, and description of new species.</title>
        <authorList>
            <person name="Gostin Ar C."/>
            <person name="Ohm R.A."/>
            <person name="Kogej T."/>
            <person name="Sonjak S."/>
            <person name="Turk M."/>
            <person name="Zajc J."/>
            <person name="Zalar P."/>
            <person name="Grube M."/>
            <person name="Sun H."/>
            <person name="Han J."/>
            <person name="Sharma A."/>
            <person name="Chiniquy J."/>
            <person name="Ngan C.Y."/>
            <person name="Lipzen A."/>
            <person name="Barry K."/>
            <person name="Grigoriev I.V."/>
            <person name="Gunde-Cimerman N."/>
        </authorList>
    </citation>
    <scope>NUCLEOTIDE SEQUENCE [LARGE SCALE GENOMIC DNA]</scope>
    <source>
        <strain evidence="2 3">CBS 147.97</strain>
    </source>
</reference>
<evidence type="ECO:0000256" key="1">
    <source>
        <dbReference type="SAM" id="MobiDB-lite"/>
    </source>
</evidence>
<evidence type="ECO:0000313" key="2">
    <source>
        <dbReference type="EMBL" id="KEQ77411.1"/>
    </source>
</evidence>
<feature type="compositionally biased region" description="Basic residues" evidence="1">
    <location>
        <begin position="231"/>
        <end position="241"/>
    </location>
</feature>
<gene>
    <name evidence="2" type="ORF">M436DRAFT_77298</name>
</gene>
<sequence length="241" mass="27718">MGTTPTLWHEDDPHDNEMLQHEIRKWSRSNTMGVLLSQLGFKVHPNSGKANLLAQQVIRWSWEIESVQTSSSRRGLTYHPVRTAWLWMEEYGAEIWPEEIEKRKHLDPSIGFVYFRDRSTPSEAHTENSLDIDDNIADFCFKKGTLHPHNSMFQSVLRYFASVHAGLWKDVDFTVCRNWTAAELMADFLESEPWIPSEDLLPLYYDGMLSGSEEGSESCDCSACSSPRRSAASKKRPTIFE</sequence>
<dbReference type="Proteomes" id="UP000027730">
    <property type="component" value="Unassembled WGS sequence"/>
</dbReference>
<proteinExistence type="predicted"/>
<dbReference type="GeneID" id="25416009"/>
<feature type="compositionally biased region" description="Low complexity" evidence="1">
    <location>
        <begin position="213"/>
        <end position="230"/>
    </location>
</feature>
<accession>A0A074XS68</accession>